<feature type="binding site" evidence="6">
    <location>
        <position position="141"/>
    </location>
    <ligand>
        <name>S-adenosyl-L-methionine</name>
        <dbReference type="ChEBI" id="CHEBI:59789"/>
    </ligand>
</feature>
<comment type="caution">
    <text evidence="6">Lacks conserved residue(s) required for the propagation of feature annotation.</text>
</comment>
<evidence type="ECO:0000256" key="4">
    <source>
        <dbReference type="ARBA" id="ARBA00022679"/>
    </source>
</evidence>
<dbReference type="GO" id="GO:0005829">
    <property type="term" value="C:cytosol"/>
    <property type="evidence" value="ECO:0007669"/>
    <property type="project" value="TreeGrafter"/>
</dbReference>
<gene>
    <name evidence="6 7" type="primary">rsmG</name>
    <name evidence="7" type="ORF">KUV31_12375</name>
</gene>
<evidence type="ECO:0000256" key="2">
    <source>
        <dbReference type="ARBA" id="ARBA00022552"/>
    </source>
</evidence>
<proteinExistence type="inferred from homology"/>
<dbReference type="NCBIfam" id="TIGR00138">
    <property type="entry name" value="rsmG_gidB"/>
    <property type="match status" value="1"/>
</dbReference>
<dbReference type="SUPFAM" id="SSF53335">
    <property type="entry name" value="S-adenosyl-L-methionine-dependent methyltransferases"/>
    <property type="match status" value="1"/>
</dbReference>
<dbReference type="GO" id="GO:0070043">
    <property type="term" value="F:rRNA (guanine-N7-)-methyltransferase activity"/>
    <property type="evidence" value="ECO:0007669"/>
    <property type="project" value="UniProtKB-UniRule"/>
</dbReference>
<dbReference type="PANTHER" id="PTHR31760:SF0">
    <property type="entry name" value="S-ADENOSYL-L-METHIONINE-DEPENDENT METHYLTRANSFERASES SUPERFAMILY PROTEIN"/>
    <property type="match status" value="1"/>
</dbReference>
<dbReference type="EMBL" id="JAHVKP010000001">
    <property type="protein sequence ID" value="MBY6219137.1"/>
    <property type="molecule type" value="Genomic_DNA"/>
</dbReference>
<dbReference type="PANTHER" id="PTHR31760">
    <property type="entry name" value="S-ADENOSYL-L-METHIONINE-DEPENDENT METHYLTRANSFERASES SUPERFAMILY PROTEIN"/>
    <property type="match status" value="1"/>
</dbReference>
<feature type="binding site" evidence="6">
    <location>
        <begin position="127"/>
        <end position="128"/>
    </location>
    <ligand>
        <name>S-adenosyl-L-methionine</name>
        <dbReference type="ChEBI" id="CHEBI:59789"/>
    </ligand>
</feature>
<name>A0A9Q3S359_9SPHN</name>
<dbReference type="AlphaFoldDB" id="A0A9Q3S359"/>
<keyword evidence="3 6" id="KW-0489">Methyltransferase</keyword>
<dbReference type="RefSeq" id="WP_222405747.1">
    <property type="nucleotide sequence ID" value="NZ_JAHVKP010000001.1"/>
</dbReference>
<evidence type="ECO:0000256" key="3">
    <source>
        <dbReference type="ARBA" id="ARBA00022603"/>
    </source>
</evidence>
<keyword evidence="2 6" id="KW-0698">rRNA processing</keyword>
<feature type="binding site" evidence="6">
    <location>
        <position position="76"/>
    </location>
    <ligand>
        <name>S-adenosyl-L-methionine</name>
        <dbReference type="ChEBI" id="CHEBI:59789"/>
    </ligand>
</feature>
<comment type="similarity">
    <text evidence="6">Belongs to the methyltransferase superfamily. RNA methyltransferase RsmG family.</text>
</comment>
<dbReference type="Gene3D" id="3.40.50.150">
    <property type="entry name" value="Vaccinia Virus protein VP39"/>
    <property type="match status" value="1"/>
</dbReference>
<dbReference type="EC" id="2.1.1.170" evidence="6"/>
<evidence type="ECO:0000256" key="5">
    <source>
        <dbReference type="ARBA" id="ARBA00022691"/>
    </source>
</evidence>
<keyword evidence="1 6" id="KW-0963">Cytoplasm</keyword>
<comment type="caution">
    <text evidence="7">The sequence shown here is derived from an EMBL/GenBank/DDBJ whole genome shotgun (WGS) entry which is preliminary data.</text>
</comment>
<organism evidence="7 8">
    <name type="scientific">Qipengyuania aquimaris</name>
    <dbReference type="NCBI Taxonomy" id="255984"/>
    <lineage>
        <taxon>Bacteria</taxon>
        <taxon>Pseudomonadati</taxon>
        <taxon>Pseudomonadota</taxon>
        <taxon>Alphaproteobacteria</taxon>
        <taxon>Sphingomonadales</taxon>
        <taxon>Erythrobacteraceae</taxon>
        <taxon>Qipengyuania</taxon>
    </lineage>
</organism>
<dbReference type="InterPro" id="IPR029063">
    <property type="entry name" value="SAM-dependent_MTases_sf"/>
</dbReference>
<dbReference type="Pfam" id="PF02527">
    <property type="entry name" value="GidB"/>
    <property type="match status" value="1"/>
</dbReference>
<sequence>MIRDEAQARAFISEWGGAEAIEKLEALGAALREENERQNLVSRGSLDAMWIRHFADSAQLLTHVPRGTQGAWFDLGSGAGFPGLVLAILRPEQPTVLVESRRRRVDWLEAMREKLALEKCEIEGKRLELVESRKAAVISARAFAPLPKLLSLSSRFSTAGTYWVLPKGRSAAQEVSELPKAKRKLFHVEQSLTDEEAGIVVGRGRIGAAK</sequence>
<keyword evidence="4 6" id="KW-0808">Transferase</keyword>
<dbReference type="HAMAP" id="MF_00074">
    <property type="entry name" value="16SrRNA_methyltr_G"/>
    <property type="match status" value="1"/>
</dbReference>
<reference evidence="7" key="1">
    <citation type="submission" date="2021-06" db="EMBL/GenBank/DDBJ databases">
        <title>50 bacteria genomes isolated from Dapeng, Shenzhen, China.</title>
        <authorList>
            <person name="Zheng W."/>
            <person name="Yu S."/>
            <person name="Huang Y."/>
        </authorList>
    </citation>
    <scope>NUCLEOTIDE SEQUENCE</scope>
    <source>
        <strain evidence="7">DP4N28-2</strain>
    </source>
</reference>
<comment type="subcellular location">
    <subcellularLocation>
        <location evidence="6">Cytoplasm</location>
    </subcellularLocation>
</comment>
<feature type="binding site" evidence="6">
    <location>
        <position position="81"/>
    </location>
    <ligand>
        <name>S-adenosyl-L-methionine</name>
        <dbReference type="ChEBI" id="CHEBI:59789"/>
    </ligand>
</feature>
<dbReference type="Proteomes" id="UP000824927">
    <property type="component" value="Unassembled WGS sequence"/>
</dbReference>
<evidence type="ECO:0000256" key="1">
    <source>
        <dbReference type="ARBA" id="ARBA00022490"/>
    </source>
</evidence>
<dbReference type="InterPro" id="IPR003682">
    <property type="entry name" value="rRNA_ssu_MeTfrase_G"/>
</dbReference>
<evidence type="ECO:0000313" key="7">
    <source>
        <dbReference type="EMBL" id="MBY6219137.1"/>
    </source>
</evidence>
<accession>A0A9Q3S359</accession>
<comment type="catalytic activity">
    <reaction evidence="6">
        <text>guanosine(527) in 16S rRNA + S-adenosyl-L-methionine = N(7)-methylguanosine(527) in 16S rRNA + S-adenosyl-L-homocysteine</text>
        <dbReference type="Rhea" id="RHEA:42732"/>
        <dbReference type="Rhea" id="RHEA-COMP:10209"/>
        <dbReference type="Rhea" id="RHEA-COMP:10210"/>
        <dbReference type="ChEBI" id="CHEBI:57856"/>
        <dbReference type="ChEBI" id="CHEBI:59789"/>
        <dbReference type="ChEBI" id="CHEBI:74269"/>
        <dbReference type="ChEBI" id="CHEBI:74480"/>
        <dbReference type="EC" id="2.1.1.170"/>
    </reaction>
</comment>
<protein>
    <recommendedName>
        <fullName evidence="6">Ribosomal RNA small subunit methyltransferase G</fullName>
        <ecNumber evidence="6">2.1.1.170</ecNumber>
    </recommendedName>
    <alternativeName>
        <fullName evidence="6">16S rRNA 7-methylguanosine methyltransferase</fullName>
        <shortName evidence="6">16S rRNA m7G methyltransferase</shortName>
    </alternativeName>
</protein>
<evidence type="ECO:0000256" key="6">
    <source>
        <dbReference type="HAMAP-Rule" id="MF_00074"/>
    </source>
</evidence>
<evidence type="ECO:0000313" key="8">
    <source>
        <dbReference type="Proteomes" id="UP000824927"/>
    </source>
</evidence>
<comment type="function">
    <text evidence="6">Specifically methylates the N7 position of guanine in position 527 of 16S rRNA.</text>
</comment>
<keyword evidence="5 6" id="KW-0949">S-adenosyl-L-methionine</keyword>